<dbReference type="PANTHER" id="PTHR33494">
    <property type="entry name" value="OS02G0793800 PROTEIN"/>
    <property type="match status" value="1"/>
</dbReference>
<evidence type="ECO:0000259" key="2">
    <source>
        <dbReference type="Pfam" id="PF24818"/>
    </source>
</evidence>
<proteinExistence type="predicted"/>
<reference evidence="3 6" key="2">
    <citation type="journal article" date="2014" name="BMC Genomics">
        <title>An improved genome release (version Mt4.0) for the model legume Medicago truncatula.</title>
        <authorList>
            <person name="Tang H."/>
            <person name="Krishnakumar V."/>
            <person name="Bidwell S."/>
            <person name="Rosen B."/>
            <person name="Chan A."/>
            <person name="Zhou S."/>
            <person name="Gentzbittel L."/>
            <person name="Childs K.L."/>
            <person name="Yandell M."/>
            <person name="Gundlach H."/>
            <person name="Mayer K.F."/>
            <person name="Schwartz D.C."/>
            <person name="Town C.D."/>
        </authorList>
    </citation>
    <scope>GENOME REANNOTATION</scope>
    <source>
        <strain evidence="3">A17</strain>
        <strain evidence="5 6">cv. Jemalong A17</strain>
    </source>
</reference>
<name>A0A072UHH6_MEDTR</name>
<evidence type="ECO:0000256" key="1">
    <source>
        <dbReference type="SAM" id="MobiDB-lite"/>
    </source>
</evidence>
<dbReference type="InterPro" id="IPR057939">
    <property type="entry name" value="TRF2_HOY1_PH"/>
</dbReference>
<dbReference type="KEGG" id="mtr:25491211"/>
<protein>
    <recommendedName>
        <fullName evidence="2">TRF2/HOY1 PH-like domain-containing protein</fullName>
    </recommendedName>
</protein>
<dbReference type="PANTHER" id="PTHR33494:SF1">
    <property type="entry name" value="C2H2-TYPE DOMAIN-CONTAINING PROTEIN-RELATED"/>
    <property type="match status" value="1"/>
</dbReference>
<evidence type="ECO:0000313" key="5">
    <source>
        <dbReference type="EnsemblPlants" id="KEH28578"/>
    </source>
</evidence>
<dbReference type="HOGENOM" id="CLU_028079_1_0_1"/>
<feature type="region of interest" description="Disordered" evidence="1">
    <location>
        <begin position="438"/>
        <end position="496"/>
    </location>
</feature>
<dbReference type="EMBL" id="PSQE01000004">
    <property type="protein sequence ID" value="RHN58397.1"/>
    <property type="molecule type" value="Genomic_DNA"/>
</dbReference>
<dbReference type="AlphaFoldDB" id="A0A072UHH6"/>
<reference evidence="4" key="5">
    <citation type="journal article" date="2018" name="Nat. Plants">
        <title>Whole-genome landscape of Medicago truncatula symbiotic genes.</title>
        <authorList>
            <person name="Pecrix Y."/>
            <person name="Gamas P."/>
            <person name="Carrere S."/>
        </authorList>
    </citation>
    <scope>NUCLEOTIDE SEQUENCE</scope>
    <source>
        <tissue evidence="4">Leaves</tissue>
    </source>
</reference>
<dbReference type="Proteomes" id="UP000002051">
    <property type="component" value="Chromosome 4"/>
</dbReference>
<dbReference type="Proteomes" id="UP000265566">
    <property type="component" value="Chromosome 4"/>
</dbReference>
<dbReference type="EMBL" id="CM001220">
    <property type="protein sequence ID" value="KEH28578.1"/>
    <property type="molecule type" value="Genomic_DNA"/>
</dbReference>
<feature type="domain" description="TRF2/HOY1 PH-like" evidence="2">
    <location>
        <begin position="116"/>
        <end position="233"/>
    </location>
</feature>
<dbReference type="OrthoDB" id="1516808at2759"/>
<feature type="compositionally biased region" description="Basic and acidic residues" evidence="1">
    <location>
        <begin position="455"/>
        <end position="467"/>
    </location>
</feature>
<evidence type="ECO:0000313" key="4">
    <source>
        <dbReference type="EMBL" id="RHN58397.1"/>
    </source>
</evidence>
<evidence type="ECO:0000313" key="7">
    <source>
        <dbReference type="Proteomes" id="UP000265566"/>
    </source>
</evidence>
<dbReference type="EnsemblPlants" id="KEH28578">
    <property type="protein sequence ID" value="KEH28578"/>
    <property type="gene ID" value="MTR_4g007710"/>
</dbReference>
<gene>
    <name evidence="5" type="primary">25491211</name>
    <name evidence="3" type="ordered locus">MTR_4g007710</name>
    <name evidence="4" type="ORF">MtrunA17_Chr4g0001981</name>
</gene>
<sequence>MVQLMRSDSDNNHFKKVKLESQQDDDHQLHSNKRPKFDFNSDSPKCDSGDDSGPISYNPLDEPSPLGLRLKKSPSLLDLIQMKLSQTYESKKKDQKGSASASAAAAAADSKLKASNFPATVLKIGTWEYKSRYEGDLVAKCYFAKHKLVWEVLDGCLKNKIEIPWSDIMALKANYPDDAPGTLEVILARRPLFFREINPQPRKHTLWQSTTDFTGGQASMHRRHFVQCPQGLLGRHFEKLIQCDPRLNFLSQQPDFVLDSPYFETGTAIHDHIELSDGLDRRSEGKAGIFGLHDVESGSGGQSSSSRSEQNLMGKAVENNFQEITSPSSVMNPHAIKGFRSRGPESDKFLSNLSQIKLPGLHPSMSMDDLVNHIEHCISEQMGPENSSFTNDRAVLEEFTQYLFNDSIFPPVSDEQSDEQNVMSRVNSLYCLLQKDPSAPEEKQVQNGNNVFDAAEDRKVDEGKSKMFDLGFQQDDDDDASGSQQQENGLSRKESAGDLLLNLPRIASLPHFLFPMSEDSGSHVR</sequence>
<reference evidence="7" key="4">
    <citation type="journal article" date="2018" name="Nat. Plants">
        <title>Whole-genome landscape of Medicago truncatula symbiotic genes.</title>
        <authorList>
            <person name="Pecrix Y."/>
            <person name="Staton S.E."/>
            <person name="Sallet E."/>
            <person name="Lelandais-Briere C."/>
            <person name="Moreau S."/>
            <person name="Carrere S."/>
            <person name="Blein T."/>
            <person name="Jardinaud M.F."/>
            <person name="Latrasse D."/>
            <person name="Zouine M."/>
            <person name="Zahm M."/>
            <person name="Kreplak J."/>
            <person name="Mayjonade B."/>
            <person name="Satge C."/>
            <person name="Perez M."/>
            <person name="Cauet S."/>
            <person name="Marande W."/>
            <person name="Chantry-Darmon C."/>
            <person name="Lopez-Roques C."/>
            <person name="Bouchez O."/>
            <person name="Berard A."/>
            <person name="Debelle F."/>
            <person name="Munos S."/>
            <person name="Bendahmane A."/>
            <person name="Berges H."/>
            <person name="Niebel A."/>
            <person name="Buitink J."/>
            <person name="Frugier F."/>
            <person name="Benhamed M."/>
            <person name="Crespi M."/>
            <person name="Gouzy J."/>
            <person name="Gamas P."/>
        </authorList>
    </citation>
    <scope>NUCLEOTIDE SEQUENCE [LARGE SCALE GENOMIC DNA]</scope>
    <source>
        <strain evidence="7">cv. Jemalong A17</strain>
    </source>
</reference>
<dbReference type="Gramene" id="rna20304">
    <property type="protein sequence ID" value="RHN58397.1"/>
    <property type="gene ID" value="gene20304"/>
</dbReference>
<keyword evidence="6" id="KW-1185">Reference proteome</keyword>
<dbReference type="Pfam" id="PF24818">
    <property type="entry name" value="PH_TRF2_HOY1"/>
    <property type="match status" value="1"/>
</dbReference>
<evidence type="ECO:0000313" key="3">
    <source>
        <dbReference type="EMBL" id="KEH28578.1"/>
    </source>
</evidence>
<organism evidence="3 6">
    <name type="scientific">Medicago truncatula</name>
    <name type="common">Barrel medic</name>
    <name type="synonym">Medicago tribuloides</name>
    <dbReference type="NCBI Taxonomy" id="3880"/>
    <lineage>
        <taxon>Eukaryota</taxon>
        <taxon>Viridiplantae</taxon>
        <taxon>Streptophyta</taxon>
        <taxon>Embryophyta</taxon>
        <taxon>Tracheophyta</taxon>
        <taxon>Spermatophyta</taxon>
        <taxon>Magnoliopsida</taxon>
        <taxon>eudicotyledons</taxon>
        <taxon>Gunneridae</taxon>
        <taxon>Pentapetalae</taxon>
        <taxon>rosids</taxon>
        <taxon>fabids</taxon>
        <taxon>Fabales</taxon>
        <taxon>Fabaceae</taxon>
        <taxon>Papilionoideae</taxon>
        <taxon>50 kb inversion clade</taxon>
        <taxon>NPAAA clade</taxon>
        <taxon>Hologalegina</taxon>
        <taxon>IRL clade</taxon>
        <taxon>Trifolieae</taxon>
        <taxon>Medicago</taxon>
    </lineage>
</organism>
<feature type="compositionally biased region" description="Basic and acidic residues" evidence="1">
    <location>
        <begin position="7"/>
        <end position="48"/>
    </location>
</feature>
<reference evidence="3 6" key="1">
    <citation type="journal article" date="2011" name="Nature">
        <title>The Medicago genome provides insight into the evolution of rhizobial symbioses.</title>
        <authorList>
            <person name="Young N.D."/>
            <person name="Debelle F."/>
            <person name="Oldroyd G.E."/>
            <person name="Geurts R."/>
            <person name="Cannon S.B."/>
            <person name="Udvardi M.K."/>
            <person name="Benedito V.A."/>
            <person name="Mayer K.F."/>
            <person name="Gouzy J."/>
            <person name="Schoof H."/>
            <person name="Van de Peer Y."/>
            <person name="Proost S."/>
            <person name="Cook D.R."/>
            <person name="Meyers B.C."/>
            <person name="Spannagl M."/>
            <person name="Cheung F."/>
            <person name="De Mita S."/>
            <person name="Krishnakumar V."/>
            <person name="Gundlach H."/>
            <person name="Zhou S."/>
            <person name="Mudge J."/>
            <person name="Bharti A.K."/>
            <person name="Murray J.D."/>
            <person name="Naoumkina M.A."/>
            <person name="Rosen B."/>
            <person name="Silverstein K.A."/>
            <person name="Tang H."/>
            <person name="Rombauts S."/>
            <person name="Zhao P.X."/>
            <person name="Zhou P."/>
            <person name="Barbe V."/>
            <person name="Bardou P."/>
            <person name="Bechner M."/>
            <person name="Bellec A."/>
            <person name="Berger A."/>
            <person name="Berges H."/>
            <person name="Bidwell S."/>
            <person name="Bisseling T."/>
            <person name="Choisne N."/>
            <person name="Couloux A."/>
            <person name="Denny R."/>
            <person name="Deshpande S."/>
            <person name="Dai X."/>
            <person name="Doyle J.J."/>
            <person name="Dudez A.M."/>
            <person name="Farmer A.D."/>
            <person name="Fouteau S."/>
            <person name="Franken C."/>
            <person name="Gibelin C."/>
            <person name="Gish J."/>
            <person name="Goldstein S."/>
            <person name="Gonzalez A.J."/>
            <person name="Green P.J."/>
            <person name="Hallab A."/>
            <person name="Hartog M."/>
            <person name="Hua A."/>
            <person name="Humphray S.J."/>
            <person name="Jeong D.H."/>
            <person name="Jing Y."/>
            <person name="Jocker A."/>
            <person name="Kenton S.M."/>
            <person name="Kim D.J."/>
            <person name="Klee K."/>
            <person name="Lai H."/>
            <person name="Lang C."/>
            <person name="Lin S."/>
            <person name="Macmil S.L."/>
            <person name="Magdelenat G."/>
            <person name="Matthews L."/>
            <person name="McCorrison J."/>
            <person name="Monaghan E.L."/>
            <person name="Mun J.H."/>
            <person name="Najar F.Z."/>
            <person name="Nicholson C."/>
            <person name="Noirot C."/>
            <person name="O'Bleness M."/>
            <person name="Paule C.R."/>
            <person name="Poulain J."/>
            <person name="Prion F."/>
            <person name="Qin B."/>
            <person name="Qu C."/>
            <person name="Retzel E.F."/>
            <person name="Riddle C."/>
            <person name="Sallet E."/>
            <person name="Samain S."/>
            <person name="Samson N."/>
            <person name="Sanders I."/>
            <person name="Saurat O."/>
            <person name="Scarpelli C."/>
            <person name="Schiex T."/>
            <person name="Segurens B."/>
            <person name="Severin A.J."/>
            <person name="Sherrier D.J."/>
            <person name="Shi R."/>
            <person name="Sims S."/>
            <person name="Singer S.R."/>
            <person name="Sinharoy S."/>
            <person name="Sterck L."/>
            <person name="Viollet A."/>
            <person name="Wang B.B."/>
            <person name="Wang K."/>
            <person name="Wang M."/>
            <person name="Wang X."/>
            <person name="Warfsmann J."/>
            <person name="Weissenbach J."/>
            <person name="White D.D."/>
            <person name="White J.D."/>
            <person name="Wiley G.B."/>
            <person name="Wincker P."/>
            <person name="Xing Y."/>
            <person name="Yang L."/>
            <person name="Yao Z."/>
            <person name="Ying F."/>
            <person name="Zhai J."/>
            <person name="Zhou L."/>
            <person name="Zuber A."/>
            <person name="Denarie J."/>
            <person name="Dixon R.A."/>
            <person name="May G.D."/>
            <person name="Schwartz D.C."/>
            <person name="Rogers J."/>
            <person name="Quetier F."/>
            <person name="Town C.D."/>
            <person name="Roe B.A."/>
        </authorList>
    </citation>
    <scope>NUCLEOTIDE SEQUENCE [LARGE SCALE GENOMIC DNA]</scope>
    <source>
        <strain evidence="3">A17</strain>
        <strain evidence="5 6">cv. Jemalong A17</strain>
    </source>
</reference>
<feature type="region of interest" description="Disordered" evidence="1">
    <location>
        <begin position="1"/>
        <end position="67"/>
    </location>
</feature>
<reference evidence="5" key="3">
    <citation type="submission" date="2015-04" db="UniProtKB">
        <authorList>
            <consortium name="EnsemblPlants"/>
        </authorList>
    </citation>
    <scope>IDENTIFICATION</scope>
    <source>
        <strain evidence="5">cv. Jemalong A17</strain>
    </source>
</reference>
<evidence type="ECO:0000313" key="6">
    <source>
        <dbReference type="Proteomes" id="UP000002051"/>
    </source>
</evidence>
<accession>A0A072UHH6</accession>